<name>A0ACC0ATW3_CATRO</name>
<evidence type="ECO:0000313" key="1">
    <source>
        <dbReference type="EMBL" id="KAI5664166.1"/>
    </source>
</evidence>
<organism evidence="1 2">
    <name type="scientific">Catharanthus roseus</name>
    <name type="common">Madagascar periwinkle</name>
    <name type="synonym">Vinca rosea</name>
    <dbReference type="NCBI Taxonomy" id="4058"/>
    <lineage>
        <taxon>Eukaryota</taxon>
        <taxon>Viridiplantae</taxon>
        <taxon>Streptophyta</taxon>
        <taxon>Embryophyta</taxon>
        <taxon>Tracheophyta</taxon>
        <taxon>Spermatophyta</taxon>
        <taxon>Magnoliopsida</taxon>
        <taxon>eudicotyledons</taxon>
        <taxon>Gunneridae</taxon>
        <taxon>Pentapetalae</taxon>
        <taxon>asterids</taxon>
        <taxon>lamiids</taxon>
        <taxon>Gentianales</taxon>
        <taxon>Apocynaceae</taxon>
        <taxon>Rauvolfioideae</taxon>
        <taxon>Vinceae</taxon>
        <taxon>Catharanthinae</taxon>
        <taxon>Catharanthus</taxon>
    </lineage>
</organism>
<dbReference type="Proteomes" id="UP001060085">
    <property type="component" value="Linkage Group LG05"/>
</dbReference>
<evidence type="ECO:0000313" key="2">
    <source>
        <dbReference type="Proteomes" id="UP001060085"/>
    </source>
</evidence>
<keyword evidence="2" id="KW-1185">Reference proteome</keyword>
<gene>
    <name evidence="1" type="ORF">M9H77_23489</name>
</gene>
<sequence length="436" mass="48531">MADAFDDEAEPTISIGEYLEGVEEQELEADLVLGGDEGKECTYNRGYLKRQAIFSCLTCTPDGNAGVCTACSLSCHDGHEIVELWTKRKFRCDCGNSKFGEFYCKLSANKDLENVENSYNHNFRGLYCTCNRPYPDPDAEEQEEMIQCCMCEDWFHEDHLGLQSTDEIPRDEEGEPLYEDLICPGCSNICFFFTLYPQTIKAAVSQQSPAISIKEKEVIETASLAHGSPKDLENKDCLLDASTSNANLEAVKLESRDCLLDTSTSSGKLGAVIKKHSLLEVEANVTASEESDKAAGLSKTCILGINLLEAGSSAEKSGAMFLSKNWRESLCRCGNCTGFYSQKGVSFLLDKDDSIAEYEKMAKQKRDEKLQQQQGLEMNFLNKLGHVEKLEFLSGVADMKNEIHSFLESFDPSKPITAADVHQVFENLAKKRKRMP</sequence>
<accession>A0ACC0ATW3</accession>
<proteinExistence type="predicted"/>
<comment type="caution">
    <text evidence="1">The sequence shown here is derived from an EMBL/GenBank/DDBJ whole genome shotgun (WGS) entry which is preliminary data.</text>
</comment>
<dbReference type="EMBL" id="CM044705">
    <property type="protein sequence ID" value="KAI5664166.1"/>
    <property type="molecule type" value="Genomic_DNA"/>
</dbReference>
<reference evidence="2" key="1">
    <citation type="journal article" date="2023" name="Nat. Plants">
        <title>Single-cell RNA sequencing provides a high-resolution roadmap for understanding the multicellular compartmentation of specialized metabolism.</title>
        <authorList>
            <person name="Sun S."/>
            <person name="Shen X."/>
            <person name="Li Y."/>
            <person name="Li Y."/>
            <person name="Wang S."/>
            <person name="Li R."/>
            <person name="Zhang H."/>
            <person name="Shen G."/>
            <person name="Guo B."/>
            <person name="Wei J."/>
            <person name="Xu J."/>
            <person name="St-Pierre B."/>
            <person name="Chen S."/>
            <person name="Sun C."/>
        </authorList>
    </citation>
    <scope>NUCLEOTIDE SEQUENCE [LARGE SCALE GENOMIC DNA]</scope>
</reference>
<protein>
    <submittedName>
        <fullName evidence="1">Uncharacterized protein</fullName>
    </submittedName>
</protein>